<proteinExistence type="predicted"/>
<name>A0ABQ6F3P4_9VIBR</name>
<dbReference type="RefSeq" id="WP_284193947.1">
    <property type="nucleotide sequence ID" value="NZ_BSPW01000094.1"/>
</dbReference>
<protein>
    <submittedName>
        <fullName evidence="1">Uncharacterized protein</fullName>
    </submittedName>
</protein>
<dbReference type="Proteomes" id="UP001157138">
    <property type="component" value="Unassembled WGS sequence"/>
</dbReference>
<dbReference type="EMBL" id="BSPW01000094">
    <property type="protein sequence ID" value="GLT20122.1"/>
    <property type="molecule type" value="Genomic_DNA"/>
</dbReference>
<keyword evidence="2" id="KW-1185">Reference proteome</keyword>
<reference evidence="2" key="1">
    <citation type="journal article" date="2019" name="Int. J. Syst. Evol. Microbiol.">
        <title>The Global Catalogue of Microorganisms (GCM) 10K type strain sequencing project: providing services to taxonomists for standard genome sequencing and annotation.</title>
        <authorList>
            <consortium name="The Broad Institute Genomics Platform"/>
            <consortium name="The Broad Institute Genome Sequencing Center for Infectious Disease"/>
            <person name="Wu L."/>
            <person name="Ma J."/>
        </authorList>
    </citation>
    <scope>NUCLEOTIDE SEQUENCE [LARGE SCALE GENOMIC DNA]</scope>
    <source>
        <strain evidence="2">NBRC 108723</strain>
    </source>
</reference>
<accession>A0ABQ6F3P4</accession>
<comment type="caution">
    <text evidence="1">The sequence shown here is derived from an EMBL/GenBank/DDBJ whole genome shotgun (WGS) entry which is preliminary data.</text>
</comment>
<evidence type="ECO:0000313" key="1">
    <source>
        <dbReference type="EMBL" id="GLT20122.1"/>
    </source>
</evidence>
<gene>
    <name evidence="1" type="ORF">GCM10007938_39050</name>
</gene>
<evidence type="ECO:0000313" key="2">
    <source>
        <dbReference type="Proteomes" id="UP001157138"/>
    </source>
</evidence>
<sequence>MKQQTRTYTDDVPCLDLTALHKKEMVRDNSTGQTKASRNGFQLWGFSWGFFGDIAIVSYELRGKSHRHELTLIRQAVNLGGERVYLQCPKCSQNRKQLYFKGGVAACRCCHGLHYKSQSESTSERKYRKLDRLLAKVQNFGFRFDGHFKRKGQHWQKYRQLDSQIKSLHQSIFDDINQRFGIGEAQRHFGPYEID</sequence>
<organism evidence="1 2">
    <name type="scientific">Vibrio zhanjiangensis</name>
    <dbReference type="NCBI Taxonomy" id="1046128"/>
    <lineage>
        <taxon>Bacteria</taxon>
        <taxon>Pseudomonadati</taxon>
        <taxon>Pseudomonadota</taxon>
        <taxon>Gammaproteobacteria</taxon>
        <taxon>Vibrionales</taxon>
        <taxon>Vibrionaceae</taxon>
        <taxon>Vibrio</taxon>
    </lineage>
</organism>